<evidence type="ECO:0000256" key="1">
    <source>
        <dbReference type="ARBA" id="ARBA00001561"/>
    </source>
</evidence>
<dbReference type="InterPro" id="IPR002502">
    <property type="entry name" value="Amidase_domain"/>
</dbReference>
<dbReference type="GO" id="GO:0009254">
    <property type="term" value="P:peptidoglycan turnover"/>
    <property type="evidence" value="ECO:0007669"/>
    <property type="project" value="TreeGrafter"/>
</dbReference>
<accession>A0A919USW7</accession>
<evidence type="ECO:0000256" key="4">
    <source>
        <dbReference type="ARBA" id="ARBA00023316"/>
    </source>
</evidence>
<dbReference type="InterPro" id="IPR036505">
    <property type="entry name" value="Amidase/PGRP_sf"/>
</dbReference>
<dbReference type="GO" id="GO:0071555">
    <property type="term" value="P:cell wall organization"/>
    <property type="evidence" value="ECO:0007669"/>
    <property type="project" value="UniProtKB-KW"/>
</dbReference>
<dbReference type="EMBL" id="BOOA01000108">
    <property type="protein sequence ID" value="GIH29103.1"/>
    <property type="molecule type" value="Genomic_DNA"/>
</dbReference>
<dbReference type="CDD" id="cd06583">
    <property type="entry name" value="PGRP"/>
    <property type="match status" value="1"/>
</dbReference>
<comment type="catalytic activity">
    <reaction evidence="1">
        <text>Hydrolyzes the link between N-acetylmuramoyl residues and L-amino acid residues in certain cell-wall glycopeptides.</text>
        <dbReference type="EC" id="3.5.1.28"/>
    </reaction>
</comment>
<feature type="domain" description="N-acetylmuramoyl-L-alanine amidase" evidence="5">
    <location>
        <begin position="25"/>
        <end position="157"/>
    </location>
</feature>
<dbReference type="InterPro" id="IPR051206">
    <property type="entry name" value="NAMLAA_amidase_2"/>
</dbReference>
<dbReference type="GO" id="GO:0009253">
    <property type="term" value="P:peptidoglycan catabolic process"/>
    <property type="evidence" value="ECO:0007669"/>
    <property type="project" value="InterPro"/>
</dbReference>
<dbReference type="SMART" id="SM00644">
    <property type="entry name" value="Ami_2"/>
    <property type="match status" value="1"/>
</dbReference>
<evidence type="ECO:0000259" key="5">
    <source>
        <dbReference type="SMART" id="SM00644"/>
    </source>
</evidence>
<keyword evidence="7" id="KW-1185">Reference proteome</keyword>
<sequence length="268" mass="28811">MPWLTQLAKVAKRTDYPVVEVPGWRTRGHGPVIAVRGIVCHHTAGPAGSGDYPSLGVVRNGRKDLAGPLSQYGLGRSGRIYVIAAGRAWHNAPTTSANHGNALSIGIEAENDGSQPWPAVQVDAYHQLVAELCREFELPAAAAKGHREVNASKPDPHSISMGAFRTAVARLLAEGEAGEPLPMRDGFPLFQRDLRQTSPPKPLMEGADVGAWQEAARRHVRGLAVDELYGPRSAAACRQIQIAAGIPATAVVDEETWVVTHVWNPRED</sequence>
<dbReference type="PANTHER" id="PTHR30417">
    <property type="entry name" value="N-ACETYLMURAMOYL-L-ALANINE AMIDASE AMID"/>
    <property type="match status" value="1"/>
</dbReference>
<dbReference type="Gene3D" id="1.10.101.10">
    <property type="entry name" value="PGBD-like superfamily/PGBD"/>
    <property type="match status" value="1"/>
</dbReference>
<dbReference type="GO" id="GO:0008745">
    <property type="term" value="F:N-acetylmuramoyl-L-alanine amidase activity"/>
    <property type="evidence" value="ECO:0007669"/>
    <property type="project" value="UniProtKB-EC"/>
</dbReference>
<keyword evidence="4" id="KW-0961">Cell wall biogenesis/degradation</keyword>
<dbReference type="PANTHER" id="PTHR30417:SF1">
    <property type="entry name" value="N-ACETYLMURAMOYL-L-ALANINE AMIDASE AMID"/>
    <property type="match status" value="1"/>
</dbReference>
<dbReference type="Pfam" id="PF01510">
    <property type="entry name" value="Amidase_2"/>
    <property type="match status" value="1"/>
</dbReference>
<dbReference type="Proteomes" id="UP000640052">
    <property type="component" value="Unassembled WGS sequence"/>
</dbReference>
<dbReference type="SUPFAM" id="SSF55846">
    <property type="entry name" value="N-acetylmuramoyl-L-alanine amidase-like"/>
    <property type="match status" value="1"/>
</dbReference>
<evidence type="ECO:0000313" key="7">
    <source>
        <dbReference type="Proteomes" id="UP000640052"/>
    </source>
</evidence>
<proteinExistence type="predicted"/>
<name>A0A919USW7_9ACTN</name>
<dbReference type="EC" id="3.5.1.28" evidence="2"/>
<protein>
    <recommendedName>
        <fullName evidence="2">N-acetylmuramoyl-L-alanine amidase</fullName>
        <ecNumber evidence="2">3.5.1.28</ecNumber>
    </recommendedName>
</protein>
<evidence type="ECO:0000313" key="6">
    <source>
        <dbReference type="EMBL" id="GIH29103.1"/>
    </source>
</evidence>
<evidence type="ECO:0000256" key="3">
    <source>
        <dbReference type="ARBA" id="ARBA00022801"/>
    </source>
</evidence>
<dbReference type="Gene3D" id="3.40.80.10">
    <property type="entry name" value="Peptidoglycan recognition protein-like"/>
    <property type="match status" value="1"/>
</dbReference>
<dbReference type="InterPro" id="IPR036366">
    <property type="entry name" value="PGBDSf"/>
</dbReference>
<reference evidence="6" key="1">
    <citation type="submission" date="2021-01" db="EMBL/GenBank/DDBJ databases">
        <title>Whole genome shotgun sequence of Acrocarpospora phusangensis NBRC 108782.</title>
        <authorList>
            <person name="Komaki H."/>
            <person name="Tamura T."/>
        </authorList>
    </citation>
    <scope>NUCLEOTIDE SEQUENCE</scope>
    <source>
        <strain evidence="6">NBRC 108782</strain>
    </source>
</reference>
<dbReference type="AlphaFoldDB" id="A0A919USW7"/>
<dbReference type="RefSeq" id="WP_204045720.1">
    <property type="nucleotide sequence ID" value="NZ_BOOA01000108.1"/>
</dbReference>
<keyword evidence="3" id="KW-0378">Hydrolase</keyword>
<organism evidence="6 7">
    <name type="scientific">Acrocarpospora phusangensis</name>
    <dbReference type="NCBI Taxonomy" id="1070424"/>
    <lineage>
        <taxon>Bacteria</taxon>
        <taxon>Bacillati</taxon>
        <taxon>Actinomycetota</taxon>
        <taxon>Actinomycetes</taxon>
        <taxon>Streptosporangiales</taxon>
        <taxon>Streptosporangiaceae</taxon>
        <taxon>Acrocarpospora</taxon>
    </lineage>
</organism>
<comment type="caution">
    <text evidence="6">The sequence shown here is derived from an EMBL/GenBank/DDBJ whole genome shotgun (WGS) entry which is preliminary data.</text>
</comment>
<gene>
    <name evidence="6" type="ORF">Aph01nite_74130</name>
</gene>
<evidence type="ECO:0000256" key="2">
    <source>
        <dbReference type="ARBA" id="ARBA00011901"/>
    </source>
</evidence>